<dbReference type="AlphaFoldDB" id="A0A974PME6"/>
<gene>
    <name evidence="4" type="ORF">EZH22_23015</name>
</gene>
<evidence type="ECO:0000313" key="5">
    <source>
        <dbReference type="Proteomes" id="UP000596427"/>
    </source>
</evidence>
<organism evidence="4 5">
    <name type="scientific">Xanthobacter dioxanivorans</name>
    <dbReference type="NCBI Taxonomy" id="2528964"/>
    <lineage>
        <taxon>Bacteria</taxon>
        <taxon>Pseudomonadati</taxon>
        <taxon>Pseudomonadota</taxon>
        <taxon>Alphaproteobacteria</taxon>
        <taxon>Hyphomicrobiales</taxon>
        <taxon>Xanthobacteraceae</taxon>
        <taxon>Xanthobacter</taxon>
    </lineage>
</organism>
<dbReference type="PANTHER" id="PTHR42796">
    <property type="entry name" value="FUMARYLACETOACETATE HYDROLASE DOMAIN-CONTAINING PROTEIN 2A-RELATED"/>
    <property type="match status" value="1"/>
</dbReference>
<dbReference type="Pfam" id="PF01557">
    <property type="entry name" value="FAA_hydrolase"/>
    <property type="match status" value="1"/>
</dbReference>
<keyword evidence="4" id="KW-0378">Hydrolase</keyword>
<accession>A0A974PME6</accession>
<keyword evidence="2" id="KW-0479">Metal-binding</keyword>
<dbReference type="InterPro" id="IPR051121">
    <property type="entry name" value="FAH"/>
</dbReference>
<evidence type="ECO:0000256" key="1">
    <source>
        <dbReference type="ARBA" id="ARBA00010211"/>
    </source>
</evidence>
<dbReference type="RefSeq" id="WP_203192744.1">
    <property type="nucleotide sequence ID" value="NZ_CP063362.1"/>
</dbReference>
<dbReference type="InterPro" id="IPR036663">
    <property type="entry name" value="Fumarylacetoacetase_C_sf"/>
</dbReference>
<sequence>MKIASLLHDGARRTGIVMGTQIAPVPFTLAEMVEAGLSAAADWLAAARDASKRIPLAEARLLPPVPHPERNVFCAGWNYWDHFEEGRPLRGGIEAPRPEHPTFFTKAPGTLIGPHDPIAVDPSLSDTWDYEAELALVLTPGGRSISRAAAPAHVFGYLLANDVSVRDVQRRHGGQWFKGKSLDGTLPLGPFIVTADAFDPADVQLECLVNGETVQRASTALMAFPVPELIEALSLGLTLRPGDILLTGTPAGVGQSRTPPLFLHPGDRVVVRAAGLGALDNTVIATDLAAPLG</sequence>
<feature type="domain" description="Fumarylacetoacetase-like C-terminal" evidence="3">
    <location>
        <begin position="72"/>
        <end position="283"/>
    </location>
</feature>
<dbReference type="InterPro" id="IPR011234">
    <property type="entry name" value="Fumarylacetoacetase-like_C"/>
</dbReference>
<protein>
    <submittedName>
        <fullName evidence="4">Fumarylacetoacetate hydrolase family protein</fullName>
    </submittedName>
</protein>
<keyword evidence="5" id="KW-1185">Reference proteome</keyword>
<dbReference type="GO" id="GO:0044281">
    <property type="term" value="P:small molecule metabolic process"/>
    <property type="evidence" value="ECO:0007669"/>
    <property type="project" value="UniProtKB-ARBA"/>
</dbReference>
<evidence type="ECO:0000259" key="3">
    <source>
        <dbReference type="Pfam" id="PF01557"/>
    </source>
</evidence>
<evidence type="ECO:0000313" key="4">
    <source>
        <dbReference type="EMBL" id="QRG05869.1"/>
    </source>
</evidence>
<dbReference type="Proteomes" id="UP000596427">
    <property type="component" value="Chromosome"/>
</dbReference>
<evidence type="ECO:0000256" key="2">
    <source>
        <dbReference type="ARBA" id="ARBA00022723"/>
    </source>
</evidence>
<dbReference type="GO" id="GO:0016787">
    <property type="term" value="F:hydrolase activity"/>
    <property type="evidence" value="ECO:0007669"/>
    <property type="project" value="UniProtKB-KW"/>
</dbReference>
<reference evidence="4 5" key="1">
    <citation type="submission" date="2020-10" db="EMBL/GenBank/DDBJ databases">
        <title>Degradation of 1,4-Dioxane by Xanthobacter sp. YN2, via a Novel Group-2 Soluble Di-Iron Monooxygenase.</title>
        <authorList>
            <person name="Ma F."/>
            <person name="Wang Y."/>
            <person name="Yang J."/>
            <person name="Guo H."/>
            <person name="Su D."/>
            <person name="Yu L."/>
        </authorList>
    </citation>
    <scope>NUCLEOTIDE SEQUENCE [LARGE SCALE GENOMIC DNA]</scope>
    <source>
        <strain evidence="4 5">YN2</strain>
    </source>
</reference>
<dbReference type="PANTHER" id="PTHR42796:SF4">
    <property type="entry name" value="FUMARYLACETOACETATE HYDROLASE DOMAIN-CONTAINING PROTEIN 2A"/>
    <property type="match status" value="1"/>
</dbReference>
<proteinExistence type="inferred from homology"/>
<dbReference type="GO" id="GO:0046872">
    <property type="term" value="F:metal ion binding"/>
    <property type="evidence" value="ECO:0007669"/>
    <property type="project" value="UniProtKB-KW"/>
</dbReference>
<dbReference type="KEGG" id="xdi:EZH22_23015"/>
<dbReference type="SUPFAM" id="SSF56529">
    <property type="entry name" value="FAH"/>
    <property type="match status" value="1"/>
</dbReference>
<dbReference type="Gene3D" id="3.90.850.10">
    <property type="entry name" value="Fumarylacetoacetase-like, C-terminal domain"/>
    <property type="match status" value="1"/>
</dbReference>
<name>A0A974PME6_9HYPH</name>
<comment type="similarity">
    <text evidence="1">Belongs to the FAH family.</text>
</comment>
<dbReference type="EMBL" id="CP063362">
    <property type="protein sequence ID" value="QRG05869.1"/>
    <property type="molecule type" value="Genomic_DNA"/>
</dbReference>